<dbReference type="Proteomes" id="UP000194546">
    <property type="component" value="Unassembled WGS sequence"/>
</dbReference>
<reference evidence="2 3" key="1">
    <citation type="submission" date="2017-03" db="EMBL/GenBank/DDBJ databases">
        <title>Genome analysis of strain PAMC 26510.</title>
        <authorList>
            <person name="Oh H.-M."/>
            <person name="Yang J.-A."/>
        </authorList>
    </citation>
    <scope>NUCLEOTIDE SEQUENCE [LARGE SCALE GENOMIC DNA]</scope>
    <source>
        <strain evidence="2 3">PAMC 26510</strain>
    </source>
</reference>
<evidence type="ECO:0000256" key="1">
    <source>
        <dbReference type="SAM" id="MobiDB-lite"/>
    </source>
</evidence>
<feature type="region of interest" description="Disordered" evidence="1">
    <location>
        <begin position="30"/>
        <end position="50"/>
    </location>
</feature>
<accession>A0A242N8K6</accession>
<proteinExistence type="predicted"/>
<gene>
    <name evidence="2" type="ORF">PAMC26510_05540</name>
</gene>
<sequence>MQVWRNGASGSLPNGQWKALADFGVNQPFECPPNRTYERPELAGPGPTLT</sequence>
<name>A0A242N8K6_CABSO</name>
<dbReference type="AlphaFoldDB" id="A0A242N8K6"/>
<evidence type="ECO:0000313" key="3">
    <source>
        <dbReference type="Proteomes" id="UP000194546"/>
    </source>
</evidence>
<organism evidence="2 3">
    <name type="scientific">Caballeronia sordidicola</name>
    <name type="common">Burkholderia sordidicola</name>
    <dbReference type="NCBI Taxonomy" id="196367"/>
    <lineage>
        <taxon>Bacteria</taxon>
        <taxon>Pseudomonadati</taxon>
        <taxon>Pseudomonadota</taxon>
        <taxon>Betaproteobacteria</taxon>
        <taxon>Burkholderiales</taxon>
        <taxon>Burkholderiaceae</taxon>
        <taxon>Caballeronia</taxon>
    </lineage>
</organism>
<evidence type="ECO:0000313" key="2">
    <source>
        <dbReference type="EMBL" id="OTP79754.1"/>
    </source>
</evidence>
<comment type="caution">
    <text evidence="2">The sequence shown here is derived from an EMBL/GenBank/DDBJ whole genome shotgun (WGS) entry which is preliminary data.</text>
</comment>
<dbReference type="EMBL" id="NBTY01000023">
    <property type="protein sequence ID" value="OTP79754.1"/>
    <property type="molecule type" value="Genomic_DNA"/>
</dbReference>
<protein>
    <submittedName>
        <fullName evidence="2">Uncharacterized protein</fullName>
    </submittedName>
</protein>